<protein>
    <submittedName>
        <fullName evidence="2">HD domain-containing protein</fullName>
    </submittedName>
</protein>
<dbReference type="InterPro" id="IPR050135">
    <property type="entry name" value="dGTPase-like"/>
</dbReference>
<evidence type="ECO:0000313" key="3">
    <source>
        <dbReference type="Proteomes" id="UP001203665"/>
    </source>
</evidence>
<dbReference type="SUPFAM" id="SSF109604">
    <property type="entry name" value="HD-domain/PDEase-like"/>
    <property type="match status" value="1"/>
</dbReference>
<dbReference type="PROSITE" id="PS51831">
    <property type="entry name" value="HD"/>
    <property type="match status" value="1"/>
</dbReference>
<name>A0ABT0XLS6_9BACI</name>
<dbReference type="InterPro" id="IPR003607">
    <property type="entry name" value="HD/PDEase_dom"/>
</dbReference>
<proteinExistence type="predicted"/>
<dbReference type="PANTHER" id="PTHR11373:SF41">
    <property type="entry name" value="METAL-DEPENDENT PHOSPHOHYDROLASE"/>
    <property type="match status" value="1"/>
</dbReference>
<gene>
    <name evidence="2" type="ORF">NDM98_16365</name>
</gene>
<accession>A0ABT0XLS6</accession>
<dbReference type="RefSeq" id="WP_251610004.1">
    <property type="nucleotide sequence ID" value="NZ_JAMQJY010000002.1"/>
</dbReference>
<evidence type="ECO:0000259" key="1">
    <source>
        <dbReference type="PROSITE" id="PS51831"/>
    </source>
</evidence>
<feature type="domain" description="HD" evidence="1">
    <location>
        <begin position="49"/>
        <end position="150"/>
    </location>
</feature>
<dbReference type="SMART" id="SM00471">
    <property type="entry name" value="HDc"/>
    <property type="match status" value="1"/>
</dbReference>
<dbReference type="Gene3D" id="1.10.3210.10">
    <property type="entry name" value="Hypothetical protein af1432"/>
    <property type="match status" value="1"/>
</dbReference>
<evidence type="ECO:0000313" key="2">
    <source>
        <dbReference type="EMBL" id="MCM2676863.1"/>
    </source>
</evidence>
<dbReference type="PANTHER" id="PTHR11373">
    <property type="entry name" value="DEOXYNUCLEOSIDE TRIPHOSPHATE TRIPHOSPHOHYDROLASE"/>
    <property type="match status" value="1"/>
</dbReference>
<keyword evidence="3" id="KW-1185">Reference proteome</keyword>
<dbReference type="CDD" id="cd00077">
    <property type="entry name" value="HDc"/>
    <property type="match status" value="1"/>
</dbReference>
<reference evidence="2" key="1">
    <citation type="submission" date="2022-06" db="EMBL/GenBank/DDBJ databases">
        <title>Alkalicoccobacillus porphyridii sp. nov., isolated from a marine red alga, Porphyridium purpureum and reclassification of Shouchella plakortidis and Shouchella gibsonii as Alkalicoccobacillus plakortidis comb. nov. and Alkalicoccobacillus gibsonii comb. nov.</title>
        <authorList>
            <person name="Kim K.H."/>
            <person name="Lee J.K."/>
            <person name="Han D.M."/>
            <person name="Baek J.H."/>
            <person name="Jeon C.O."/>
        </authorList>
    </citation>
    <scope>NUCLEOTIDE SEQUENCE</scope>
    <source>
        <strain evidence="2">DSM 19153</strain>
    </source>
</reference>
<comment type="caution">
    <text evidence="2">The sequence shown here is derived from an EMBL/GenBank/DDBJ whole genome shotgun (WGS) entry which is preliminary data.</text>
</comment>
<dbReference type="InterPro" id="IPR006674">
    <property type="entry name" value="HD_domain"/>
</dbReference>
<organism evidence="2 3">
    <name type="scientific">Alkalicoccobacillus plakortidis</name>
    <dbReference type="NCBI Taxonomy" id="444060"/>
    <lineage>
        <taxon>Bacteria</taxon>
        <taxon>Bacillati</taxon>
        <taxon>Bacillota</taxon>
        <taxon>Bacilli</taxon>
        <taxon>Bacillales</taxon>
        <taxon>Bacillaceae</taxon>
        <taxon>Alkalicoccobacillus</taxon>
    </lineage>
</organism>
<dbReference type="EMBL" id="JAMQJY010000002">
    <property type="protein sequence ID" value="MCM2676863.1"/>
    <property type="molecule type" value="Genomic_DNA"/>
</dbReference>
<dbReference type="Proteomes" id="UP001203665">
    <property type="component" value="Unassembled WGS sequence"/>
</dbReference>
<dbReference type="Pfam" id="PF01966">
    <property type="entry name" value="HD"/>
    <property type="match status" value="1"/>
</dbReference>
<sequence>MYINDDLYGSYTLEPVLIDLMNSKAIQRLKGIHQGGASYLVNEKWNQTRYEHSVGVMLLIRKLGGCLEEQIAGLLHDVSHTAFSHVIDFVLKNGGETYHEDIFQKVVLESEIPKILATYEYDVNRFFDDSRWTLLEQPAPDLCADRIDYTLRDMYQYGKITLEEVQKFLQDLVILEGEIYLSEIKTAEWFVETYYKEVIDFFIDPLNVYGYDKLSNLLASALESKVIKLEDFLLDDETLMRKLRVSTIPSIRQALSELHSDVKVIEDKNDYSIHLKSKVRLIDPYVIHRNQCLRSSELSTSIREMNKRAHAKALEGTYVRVVTETLSPPTTNNPV</sequence>